<evidence type="ECO:0000256" key="1">
    <source>
        <dbReference type="ARBA" id="ARBA00010582"/>
    </source>
</evidence>
<reference evidence="3 4" key="1">
    <citation type="submission" date="2022-12" db="EMBL/GenBank/DDBJ databases">
        <title>Chromosome-scale assembly of the Ensete ventricosum genome.</title>
        <authorList>
            <person name="Dussert Y."/>
            <person name="Stocks J."/>
            <person name="Wendawek A."/>
            <person name="Woldeyes F."/>
            <person name="Nichols R.A."/>
            <person name="Borrell J.S."/>
        </authorList>
    </citation>
    <scope>NUCLEOTIDE SEQUENCE [LARGE SCALE GENOMIC DNA]</scope>
    <source>
        <strain evidence="4">cv. Maze</strain>
        <tissue evidence="3">Seeds</tissue>
    </source>
</reference>
<keyword evidence="2" id="KW-0732">Signal</keyword>
<protein>
    <submittedName>
        <fullName evidence="3">Uncharacterized protein</fullName>
    </submittedName>
</protein>
<sequence length="89" mass="9887">MAKSSISWAVLLMLLLVEMGISAVAEREINCPGKCSHRCSKASRHKMCMRACIACCHKCHCVPRGTHGHKEECPCYAHMKTHHGKPKCP</sequence>
<accession>A0AAV8QQR6</accession>
<dbReference type="PANTHER" id="PTHR23201:SF92">
    <property type="entry name" value="GIBBERELLIN-REGULATED PROTEIN 12"/>
    <property type="match status" value="1"/>
</dbReference>
<evidence type="ECO:0000313" key="4">
    <source>
        <dbReference type="Proteomes" id="UP001222027"/>
    </source>
</evidence>
<comment type="similarity">
    <text evidence="1">Belongs to the GASA family.</text>
</comment>
<keyword evidence="4" id="KW-1185">Reference proteome</keyword>
<feature type="signal peptide" evidence="2">
    <location>
        <begin position="1"/>
        <end position="23"/>
    </location>
</feature>
<dbReference type="PANTHER" id="PTHR23201">
    <property type="entry name" value="EXTENSIN, PROLINE-RICH PROTEIN"/>
    <property type="match status" value="1"/>
</dbReference>
<comment type="caution">
    <text evidence="3">The sequence shown here is derived from an EMBL/GenBank/DDBJ whole genome shotgun (WGS) entry which is preliminary data.</text>
</comment>
<dbReference type="Proteomes" id="UP001222027">
    <property type="component" value="Unassembled WGS sequence"/>
</dbReference>
<feature type="chain" id="PRO_5043944885" evidence="2">
    <location>
        <begin position="24"/>
        <end position="89"/>
    </location>
</feature>
<dbReference type="AlphaFoldDB" id="A0AAV8QQR6"/>
<dbReference type="InterPro" id="IPR003854">
    <property type="entry name" value="GASA"/>
</dbReference>
<evidence type="ECO:0000313" key="3">
    <source>
        <dbReference type="EMBL" id="KAJ8477043.1"/>
    </source>
</evidence>
<proteinExistence type="inferred from homology"/>
<gene>
    <name evidence="3" type="ORF">OPV22_020770</name>
</gene>
<evidence type="ECO:0000256" key="2">
    <source>
        <dbReference type="SAM" id="SignalP"/>
    </source>
</evidence>
<name>A0AAV8QQR6_ENSVE</name>
<dbReference type="Pfam" id="PF02704">
    <property type="entry name" value="GASA"/>
    <property type="match status" value="1"/>
</dbReference>
<dbReference type="EMBL" id="JAQQAF010000006">
    <property type="protein sequence ID" value="KAJ8477043.1"/>
    <property type="molecule type" value="Genomic_DNA"/>
</dbReference>
<organism evidence="3 4">
    <name type="scientific">Ensete ventricosum</name>
    <name type="common">Abyssinian banana</name>
    <name type="synonym">Musa ensete</name>
    <dbReference type="NCBI Taxonomy" id="4639"/>
    <lineage>
        <taxon>Eukaryota</taxon>
        <taxon>Viridiplantae</taxon>
        <taxon>Streptophyta</taxon>
        <taxon>Embryophyta</taxon>
        <taxon>Tracheophyta</taxon>
        <taxon>Spermatophyta</taxon>
        <taxon>Magnoliopsida</taxon>
        <taxon>Liliopsida</taxon>
        <taxon>Zingiberales</taxon>
        <taxon>Musaceae</taxon>
        <taxon>Ensete</taxon>
    </lineage>
</organism>